<sequence length="220" mass="23162">MTSTPVSSSSSSSSQRTLILPPPIPPLSSNLILMVGVGEREKSRWVEVEVEVCEWGQGQALSSISALEGVIIPHPGVTGANTVIWMESRRRNPEEEAVAEEERAISGRFRPGELEGFARHKSRKPPAPPLKIGTFLSALILKSKSCSVNVRSPLELQWGTSGVLLMGDVCGGGGGGGGLSPTHISAVQPCRPATERTCPVVTEHREASGPSSSTSSMAPC</sequence>
<dbReference type="Proteomes" id="UP001153269">
    <property type="component" value="Unassembled WGS sequence"/>
</dbReference>
<evidence type="ECO:0000313" key="2">
    <source>
        <dbReference type="EMBL" id="CAB1456656.1"/>
    </source>
</evidence>
<accession>A0A9N7VYA1</accession>
<reference evidence="2" key="1">
    <citation type="submission" date="2020-03" db="EMBL/GenBank/DDBJ databases">
        <authorList>
            <person name="Weist P."/>
        </authorList>
    </citation>
    <scope>NUCLEOTIDE SEQUENCE</scope>
</reference>
<proteinExistence type="predicted"/>
<name>A0A9N7VYA1_PLEPL</name>
<dbReference type="AlphaFoldDB" id="A0A9N7VYA1"/>
<organism evidence="2 3">
    <name type="scientific">Pleuronectes platessa</name>
    <name type="common">European plaice</name>
    <dbReference type="NCBI Taxonomy" id="8262"/>
    <lineage>
        <taxon>Eukaryota</taxon>
        <taxon>Metazoa</taxon>
        <taxon>Chordata</taxon>
        <taxon>Craniata</taxon>
        <taxon>Vertebrata</taxon>
        <taxon>Euteleostomi</taxon>
        <taxon>Actinopterygii</taxon>
        <taxon>Neopterygii</taxon>
        <taxon>Teleostei</taxon>
        <taxon>Neoteleostei</taxon>
        <taxon>Acanthomorphata</taxon>
        <taxon>Carangaria</taxon>
        <taxon>Pleuronectiformes</taxon>
        <taxon>Pleuronectoidei</taxon>
        <taxon>Pleuronectidae</taxon>
        <taxon>Pleuronectes</taxon>
    </lineage>
</organism>
<comment type="caution">
    <text evidence="2">The sequence shown here is derived from an EMBL/GenBank/DDBJ whole genome shotgun (WGS) entry which is preliminary data.</text>
</comment>
<gene>
    <name evidence="2" type="ORF">PLEPLA_LOCUS44448</name>
</gene>
<feature type="region of interest" description="Disordered" evidence="1">
    <location>
        <begin position="1"/>
        <end position="21"/>
    </location>
</feature>
<evidence type="ECO:0000313" key="3">
    <source>
        <dbReference type="Proteomes" id="UP001153269"/>
    </source>
</evidence>
<keyword evidence="3" id="KW-1185">Reference proteome</keyword>
<dbReference type="EMBL" id="CADEAL010004306">
    <property type="protein sequence ID" value="CAB1456656.1"/>
    <property type="molecule type" value="Genomic_DNA"/>
</dbReference>
<protein>
    <submittedName>
        <fullName evidence="2">Uncharacterized protein</fullName>
    </submittedName>
</protein>
<evidence type="ECO:0000256" key="1">
    <source>
        <dbReference type="SAM" id="MobiDB-lite"/>
    </source>
</evidence>